<dbReference type="AlphaFoldDB" id="H8FTC0"/>
<keyword evidence="2" id="KW-1185">Reference proteome</keyword>
<dbReference type="EMBL" id="CAHP01000021">
    <property type="protein sequence ID" value="CCG41608.1"/>
    <property type="molecule type" value="Genomic_DNA"/>
</dbReference>
<reference evidence="1 2" key="1">
    <citation type="journal article" date="2012" name="J. Bacteriol.">
        <title>Draft Genome Sequence of the Purple Photosynthetic Bacterium Phaeospirillum molischianum DSM120, a Particularly Versatile Bacterium.</title>
        <authorList>
            <person name="Duquesne K."/>
            <person name="Prima V."/>
            <person name="Ji B."/>
            <person name="Rouy Z."/>
            <person name="Medigue C."/>
            <person name="Talla E."/>
            <person name="Sturgis J.N."/>
        </authorList>
    </citation>
    <scope>NUCLEOTIDE SEQUENCE [LARGE SCALE GENOMIC DNA]</scope>
    <source>
        <strain evidence="2">DSM120</strain>
    </source>
</reference>
<evidence type="ECO:0000313" key="2">
    <source>
        <dbReference type="Proteomes" id="UP000004169"/>
    </source>
</evidence>
<protein>
    <submittedName>
        <fullName evidence="1">Uncharacterized protein</fullName>
    </submittedName>
</protein>
<sequence>MDLPPPVRNPSRHAAVGGQITVDRSQTRFAMFRTLPPFKQRAELIAADRGGDFRGLFCTTRQRRRDGLPDLWAVARRFARFMRYNLTVGSAVAAGFEYAGLVGQHDRNAVANRIGQTGFVIDQFLATRIVAQRRVRSRCDQDFQQLGIERGRTVGHLYTPVSESRC</sequence>
<organism evidence="1 2">
    <name type="scientific">Magnetospirillum molischianum DSM 120</name>
    <dbReference type="NCBI Taxonomy" id="1150626"/>
    <lineage>
        <taxon>Bacteria</taxon>
        <taxon>Pseudomonadati</taxon>
        <taxon>Pseudomonadota</taxon>
        <taxon>Alphaproteobacteria</taxon>
        <taxon>Rhodospirillales</taxon>
        <taxon>Rhodospirillaceae</taxon>
        <taxon>Magnetospirillum</taxon>
    </lineage>
</organism>
<dbReference type="Proteomes" id="UP000004169">
    <property type="component" value="Unassembled WGS sequence"/>
</dbReference>
<gene>
    <name evidence="1" type="ORF">PHAMO_280142</name>
</gene>
<evidence type="ECO:0000313" key="1">
    <source>
        <dbReference type="EMBL" id="CCG41608.1"/>
    </source>
</evidence>
<name>H8FTC0_MAGML</name>
<accession>H8FTC0</accession>
<proteinExistence type="predicted"/>
<comment type="caution">
    <text evidence="1">The sequence shown here is derived from an EMBL/GenBank/DDBJ whole genome shotgun (WGS) entry which is preliminary data.</text>
</comment>